<protein>
    <submittedName>
        <fullName evidence="1">Uncharacterized protein</fullName>
    </submittedName>
</protein>
<evidence type="ECO:0000313" key="2">
    <source>
        <dbReference type="Proteomes" id="UP000247702"/>
    </source>
</evidence>
<reference evidence="1 2" key="1">
    <citation type="submission" date="2017-11" db="EMBL/GenBank/DDBJ databases">
        <title>The genome of Rhizophagus clarus HR1 reveals common genetic basis of auxotrophy among arbuscular mycorrhizal fungi.</title>
        <authorList>
            <person name="Kobayashi Y."/>
        </authorList>
    </citation>
    <scope>NUCLEOTIDE SEQUENCE [LARGE SCALE GENOMIC DNA]</scope>
    <source>
        <strain evidence="1 2">HR1</strain>
    </source>
</reference>
<gene>
    <name evidence="1" type="ORF">RclHR1_07310011</name>
</gene>
<evidence type="ECO:0000313" key="1">
    <source>
        <dbReference type="EMBL" id="GBC07219.1"/>
    </source>
</evidence>
<proteinExistence type="predicted"/>
<keyword evidence="2" id="KW-1185">Reference proteome</keyword>
<accession>A0A2Z6SL62</accession>
<name>A0A2Z6SL62_9GLOM</name>
<dbReference type="EMBL" id="BEXD01004128">
    <property type="protein sequence ID" value="GBC07219.1"/>
    <property type="molecule type" value="Genomic_DNA"/>
</dbReference>
<comment type="caution">
    <text evidence="1">The sequence shown here is derived from an EMBL/GenBank/DDBJ whole genome shotgun (WGS) entry which is preliminary data.</text>
</comment>
<dbReference type="Proteomes" id="UP000247702">
    <property type="component" value="Unassembled WGS sequence"/>
</dbReference>
<sequence length="119" mass="13410">MESSNNDSRIITCSSKIDLRSSKNDSRMIINSSKIDLRSSKNDSNRFTSYGQKAIAEAKKNNLLEEFAQNFPSPKEHDLLNNLSDISKFRRFKSSVLVKFVGGILPLVDLDVDLDVNLD</sequence>
<dbReference type="AlphaFoldDB" id="A0A2Z6SL62"/>
<organism evidence="1 2">
    <name type="scientific">Rhizophagus clarus</name>
    <dbReference type="NCBI Taxonomy" id="94130"/>
    <lineage>
        <taxon>Eukaryota</taxon>
        <taxon>Fungi</taxon>
        <taxon>Fungi incertae sedis</taxon>
        <taxon>Mucoromycota</taxon>
        <taxon>Glomeromycotina</taxon>
        <taxon>Glomeromycetes</taxon>
        <taxon>Glomerales</taxon>
        <taxon>Glomeraceae</taxon>
        <taxon>Rhizophagus</taxon>
    </lineage>
</organism>